<reference evidence="2" key="1">
    <citation type="submission" date="2023-11" db="EMBL/GenBank/DDBJ databases">
        <title>The genome sequences of three competitors of mushroom-forming fungi.</title>
        <authorList>
            <person name="Beijen E."/>
            <person name="Ohm R.A."/>
        </authorList>
    </citation>
    <scope>NUCLEOTIDE SEQUENCE</scope>
    <source>
        <strain evidence="2">CBS 100526</strain>
    </source>
</reference>
<dbReference type="EMBL" id="JAWRVG010000001">
    <property type="protein sequence ID" value="KAK4085237.1"/>
    <property type="molecule type" value="Genomic_DNA"/>
</dbReference>
<keyword evidence="1" id="KW-0175">Coiled coil</keyword>
<name>A0AAE1M3S8_9HYPO</name>
<gene>
    <name evidence="2" type="ORF">Triagg1_227</name>
</gene>
<feature type="coiled-coil region" evidence="1">
    <location>
        <begin position="262"/>
        <end position="289"/>
    </location>
</feature>
<dbReference type="GeneID" id="87916337"/>
<proteinExistence type="predicted"/>
<dbReference type="AlphaFoldDB" id="A0AAE1M3S8"/>
<evidence type="ECO:0000256" key="1">
    <source>
        <dbReference type="SAM" id="Coils"/>
    </source>
</evidence>
<keyword evidence="3" id="KW-1185">Reference proteome</keyword>
<dbReference type="RefSeq" id="XP_062760577.1">
    <property type="nucleotide sequence ID" value="XM_062897265.1"/>
</dbReference>
<evidence type="ECO:0000313" key="2">
    <source>
        <dbReference type="EMBL" id="KAK4085237.1"/>
    </source>
</evidence>
<accession>A0AAE1M3S8</accession>
<organism evidence="2 3">
    <name type="scientific">Trichoderma aggressivum f. europaeum</name>
    <dbReference type="NCBI Taxonomy" id="173218"/>
    <lineage>
        <taxon>Eukaryota</taxon>
        <taxon>Fungi</taxon>
        <taxon>Dikarya</taxon>
        <taxon>Ascomycota</taxon>
        <taxon>Pezizomycotina</taxon>
        <taxon>Sordariomycetes</taxon>
        <taxon>Hypocreomycetidae</taxon>
        <taxon>Hypocreales</taxon>
        <taxon>Hypocreaceae</taxon>
        <taxon>Trichoderma</taxon>
    </lineage>
</organism>
<protein>
    <submittedName>
        <fullName evidence="2">Uncharacterized protein</fullName>
    </submittedName>
</protein>
<comment type="caution">
    <text evidence="2">The sequence shown here is derived from an EMBL/GenBank/DDBJ whole genome shotgun (WGS) entry which is preliminary data.</text>
</comment>
<dbReference type="Proteomes" id="UP001273209">
    <property type="component" value="Unassembled WGS sequence"/>
</dbReference>
<evidence type="ECO:0000313" key="3">
    <source>
        <dbReference type="Proteomes" id="UP001273209"/>
    </source>
</evidence>
<sequence>MRVDYEPVQKKWEAAHAAWRAEKKRRDNEAFKLSRTPSERAALDPERFLAMYFLTDGRPDATKVRKALALHNVQNVRKFEKMAKKTVPGLYTWNGPDRFASNVYIGWDIDEVVDLGMRTSKDEEKANKAQQKALWEQQLERHREYVAQARVGEPSKGPKKHPEGFSLDRCKGSYVIHCKETTEEYLSILKGHTLTMDIWSRDETTLCAAFDFGILEGTMILGMTEDLLKDDPFESDQDLEARFSDEDVDEIDPEEEIRRFQISANRRKRKATEAELAELAAKRQAKEMRRAAEPVPEFLQRRVYFRLRSRLTAVGDINPAPEAGHLDFRSDDCVEFSGRVYLLSWIGKNVWFRGHKVSDTPRVEPEDWSSFPIKSGFKYIQSDVKNL</sequence>